<evidence type="ECO:0000259" key="3">
    <source>
        <dbReference type="Pfam" id="PF01370"/>
    </source>
</evidence>
<proteinExistence type="inferred from homology"/>
<evidence type="ECO:0000313" key="4">
    <source>
        <dbReference type="EMBL" id="KAJ7751102.1"/>
    </source>
</evidence>
<evidence type="ECO:0000313" key="5">
    <source>
        <dbReference type="Proteomes" id="UP001215598"/>
    </source>
</evidence>
<comment type="caution">
    <text evidence="4">The sequence shown here is derived from an EMBL/GenBank/DDBJ whole genome shotgun (WGS) entry which is preliminary data.</text>
</comment>
<protein>
    <submittedName>
        <fullName evidence="4">NAD-P-binding protein</fullName>
    </submittedName>
</protein>
<dbReference type="Proteomes" id="UP001215598">
    <property type="component" value="Unassembled WGS sequence"/>
</dbReference>
<dbReference type="EMBL" id="JARKIB010000063">
    <property type="protein sequence ID" value="KAJ7751102.1"/>
    <property type="molecule type" value="Genomic_DNA"/>
</dbReference>
<feature type="domain" description="NAD-dependent epimerase/dehydratase" evidence="3">
    <location>
        <begin position="6"/>
        <end position="241"/>
    </location>
</feature>
<evidence type="ECO:0000256" key="2">
    <source>
        <dbReference type="ARBA" id="ARBA00023445"/>
    </source>
</evidence>
<sequence length="327" mass="35235">MSRGVVLITGINGFLGTYTALTFLEAGYTVRGTGRTAEKAQDWIAHFPAHKAAYQSAVVADLGAPGAFDDAVKGCDIIVHVASPNAPGTDISDTKTEILIPAIHGTRNLLESAKLEPRIRRVVFTGTLAAVLDSSHVEPGKVYTEEDWHPATYDEAKASSNRRYEEKPGWAGATILPCGVFDPPIQPLSSLAAVNRSVGFLWDIVRGEHKTGLEMRASHGMYISARDVAQAHLRAAEREEAKNQRYLLTGGTFGLADLADIIQRHFPALSANLPPSPGTPPVALMFETAKLERDLAMQFMPLETVIVDTVAALLALEKRELGQDASV</sequence>
<dbReference type="PANTHER" id="PTHR10366:SF564">
    <property type="entry name" value="STEROL-4-ALPHA-CARBOXYLATE 3-DEHYDROGENASE, DECARBOXYLATING"/>
    <property type="match status" value="1"/>
</dbReference>
<dbReference type="InterPro" id="IPR001509">
    <property type="entry name" value="Epimerase_deHydtase"/>
</dbReference>
<reference evidence="4" key="1">
    <citation type="submission" date="2023-03" db="EMBL/GenBank/DDBJ databases">
        <title>Massive genome expansion in bonnet fungi (Mycena s.s.) driven by repeated elements and novel gene families across ecological guilds.</title>
        <authorList>
            <consortium name="Lawrence Berkeley National Laboratory"/>
            <person name="Harder C.B."/>
            <person name="Miyauchi S."/>
            <person name="Viragh M."/>
            <person name="Kuo A."/>
            <person name="Thoen E."/>
            <person name="Andreopoulos B."/>
            <person name="Lu D."/>
            <person name="Skrede I."/>
            <person name="Drula E."/>
            <person name="Henrissat B."/>
            <person name="Morin E."/>
            <person name="Kohler A."/>
            <person name="Barry K."/>
            <person name="LaButti K."/>
            <person name="Morin E."/>
            <person name="Salamov A."/>
            <person name="Lipzen A."/>
            <person name="Mereny Z."/>
            <person name="Hegedus B."/>
            <person name="Baldrian P."/>
            <person name="Stursova M."/>
            <person name="Weitz H."/>
            <person name="Taylor A."/>
            <person name="Grigoriev I.V."/>
            <person name="Nagy L.G."/>
            <person name="Martin F."/>
            <person name="Kauserud H."/>
        </authorList>
    </citation>
    <scope>NUCLEOTIDE SEQUENCE</scope>
    <source>
        <strain evidence="4">CBHHK182m</strain>
    </source>
</reference>
<dbReference type="InterPro" id="IPR050425">
    <property type="entry name" value="NAD(P)_dehydrat-like"/>
</dbReference>
<dbReference type="Pfam" id="PF01370">
    <property type="entry name" value="Epimerase"/>
    <property type="match status" value="1"/>
</dbReference>
<comment type="similarity">
    <text evidence="2">Belongs to the NAD(P)-dependent epimerase/dehydratase family. Dihydroflavonol-4-reductase subfamily.</text>
</comment>
<dbReference type="SUPFAM" id="SSF51735">
    <property type="entry name" value="NAD(P)-binding Rossmann-fold domains"/>
    <property type="match status" value="1"/>
</dbReference>
<keyword evidence="5" id="KW-1185">Reference proteome</keyword>
<keyword evidence="1" id="KW-0560">Oxidoreductase</keyword>
<gene>
    <name evidence="4" type="ORF">B0H16DRAFT_1663264</name>
</gene>
<dbReference type="GO" id="GO:0016616">
    <property type="term" value="F:oxidoreductase activity, acting on the CH-OH group of donors, NAD or NADP as acceptor"/>
    <property type="evidence" value="ECO:0007669"/>
    <property type="project" value="TreeGrafter"/>
</dbReference>
<name>A0AAD7IYC6_9AGAR</name>
<accession>A0AAD7IYC6</accession>
<organism evidence="4 5">
    <name type="scientific">Mycena metata</name>
    <dbReference type="NCBI Taxonomy" id="1033252"/>
    <lineage>
        <taxon>Eukaryota</taxon>
        <taxon>Fungi</taxon>
        <taxon>Dikarya</taxon>
        <taxon>Basidiomycota</taxon>
        <taxon>Agaricomycotina</taxon>
        <taxon>Agaricomycetes</taxon>
        <taxon>Agaricomycetidae</taxon>
        <taxon>Agaricales</taxon>
        <taxon>Marasmiineae</taxon>
        <taxon>Mycenaceae</taxon>
        <taxon>Mycena</taxon>
    </lineage>
</organism>
<dbReference type="InterPro" id="IPR036291">
    <property type="entry name" value="NAD(P)-bd_dom_sf"/>
</dbReference>
<dbReference type="PANTHER" id="PTHR10366">
    <property type="entry name" value="NAD DEPENDENT EPIMERASE/DEHYDRATASE"/>
    <property type="match status" value="1"/>
</dbReference>
<evidence type="ECO:0000256" key="1">
    <source>
        <dbReference type="ARBA" id="ARBA00023002"/>
    </source>
</evidence>
<dbReference type="AlphaFoldDB" id="A0AAD7IYC6"/>
<dbReference type="Gene3D" id="3.40.50.720">
    <property type="entry name" value="NAD(P)-binding Rossmann-like Domain"/>
    <property type="match status" value="1"/>
</dbReference>